<feature type="transmembrane region" description="Helical" evidence="5">
    <location>
        <begin position="85"/>
        <end position="105"/>
    </location>
</feature>
<feature type="domain" description="Nodulin-like" evidence="6">
    <location>
        <begin position="18"/>
        <end position="158"/>
    </location>
</feature>
<dbReference type="InterPro" id="IPR036259">
    <property type="entry name" value="MFS_trans_sf"/>
</dbReference>
<evidence type="ECO:0000256" key="1">
    <source>
        <dbReference type="ARBA" id="ARBA00004141"/>
    </source>
</evidence>
<gene>
    <name evidence="7" type="ORF">Pyn_19293</name>
</gene>
<dbReference type="STRING" id="2094558.A0A314YQ16"/>
<dbReference type="PANTHER" id="PTHR21576:SF133">
    <property type="entry name" value="NODULIN-LIKE DOMAIN-CONTAINING PROTEIN"/>
    <property type="match status" value="1"/>
</dbReference>
<dbReference type="PANTHER" id="PTHR21576">
    <property type="entry name" value="UNCHARACTERIZED NODULIN-LIKE PROTEIN"/>
    <property type="match status" value="1"/>
</dbReference>
<dbReference type="Proteomes" id="UP000250321">
    <property type="component" value="Unassembled WGS sequence"/>
</dbReference>
<accession>A0A314YQ16</accession>
<keyword evidence="8" id="KW-1185">Reference proteome</keyword>
<comment type="caution">
    <text evidence="7">The sequence shown here is derived from an EMBL/GenBank/DDBJ whole genome shotgun (WGS) entry which is preliminary data.</text>
</comment>
<evidence type="ECO:0000313" key="7">
    <source>
        <dbReference type="EMBL" id="PQQ08490.1"/>
    </source>
</evidence>
<dbReference type="EMBL" id="PJQY01000720">
    <property type="protein sequence ID" value="PQQ08490.1"/>
    <property type="molecule type" value="Genomic_DNA"/>
</dbReference>
<sequence>MEGSQQRKRLRLRLFDSNWVSTVASIWIQCTSGSLYTFSIYSQTLKTTQGYDQSTLDTVSVFKDFGANCGVLSGLLYSCSSTWRVPWLVLLAGAAQCFLGYFLMWAAVSGVIPRPPVPVMCLFMFVAAHAMSFFNTSNAVTGVRNFPYYKGTIVGIMKDGIIGCAQIWGSCL</sequence>
<keyword evidence="3 5" id="KW-1133">Transmembrane helix</keyword>
<evidence type="ECO:0000256" key="3">
    <source>
        <dbReference type="ARBA" id="ARBA00022989"/>
    </source>
</evidence>
<proteinExistence type="predicted"/>
<evidence type="ECO:0000256" key="4">
    <source>
        <dbReference type="ARBA" id="ARBA00023136"/>
    </source>
</evidence>
<organism evidence="7 8">
    <name type="scientific">Prunus yedoensis var. nudiflora</name>
    <dbReference type="NCBI Taxonomy" id="2094558"/>
    <lineage>
        <taxon>Eukaryota</taxon>
        <taxon>Viridiplantae</taxon>
        <taxon>Streptophyta</taxon>
        <taxon>Embryophyta</taxon>
        <taxon>Tracheophyta</taxon>
        <taxon>Spermatophyta</taxon>
        <taxon>Magnoliopsida</taxon>
        <taxon>eudicotyledons</taxon>
        <taxon>Gunneridae</taxon>
        <taxon>Pentapetalae</taxon>
        <taxon>rosids</taxon>
        <taxon>fabids</taxon>
        <taxon>Rosales</taxon>
        <taxon>Rosaceae</taxon>
        <taxon>Amygdaloideae</taxon>
        <taxon>Amygdaleae</taxon>
        <taxon>Prunus</taxon>
    </lineage>
</organism>
<evidence type="ECO:0000313" key="8">
    <source>
        <dbReference type="Proteomes" id="UP000250321"/>
    </source>
</evidence>
<evidence type="ECO:0000256" key="5">
    <source>
        <dbReference type="SAM" id="Phobius"/>
    </source>
</evidence>
<protein>
    <submittedName>
        <fullName evidence="7">Protein NUCLEAR FUSION DEFECTIVE 4-like</fullName>
    </submittedName>
</protein>
<comment type="subcellular location">
    <subcellularLocation>
        <location evidence="1">Membrane</location>
        <topology evidence="1">Multi-pass membrane protein</topology>
    </subcellularLocation>
</comment>
<dbReference type="Pfam" id="PF06813">
    <property type="entry name" value="Nodulin-like"/>
    <property type="match status" value="1"/>
</dbReference>
<dbReference type="SUPFAM" id="SSF103473">
    <property type="entry name" value="MFS general substrate transporter"/>
    <property type="match status" value="1"/>
</dbReference>
<keyword evidence="2 5" id="KW-0812">Transmembrane</keyword>
<evidence type="ECO:0000256" key="2">
    <source>
        <dbReference type="ARBA" id="ARBA00022692"/>
    </source>
</evidence>
<dbReference type="InterPro" id="IPR010658">
    <property type="entry name" value="Nodulin-like"/>
</dbReference>
<dbReference type="AlphaFoldDB" id="A0A314YQ16"/>
<evidence type="ECO:0000259" key="6">
    <source>
        <dbReference type="Pfam" id="PF06813"/>
    </source>
</evidence>
<reference evidence="7 8" key="1">
    <citation type="submission" date="2018-02" db="EMBL/GenBank/DDBJ databases">
        <title>Draft genome of wild Prunus yedoensis var. nudiflora.</title>
        <authorList>
            <person name="Baek S."/>
            <person name="Kim J.-H."/>
            <person name="Choi K."/>
            <person name="Kim G.-B."/>
            <person name="Cho A."/>
            <person name="Jang H."/>
            <person name="Shin C.-H."/>
            <person name="Yu H.-J."/>
            <person name="Mun J.-H."/>
        </authorList>
    </citation>
    <scope>NUCLEOTIDE SEQUENCE [LARGE SCALE GENOMIC DNA]</scope>
    <source>
        <strain evidence="8">cv. Jeju island</strain>
        <tissue evidence="7">Leaf</tissue>
    </source>
</reference>
<feature type="transmembrane region" description="Helical" evidence="5">
    <location>
        <begin position="117"/>
        <end position="134"/>
    </location>
</feature>
<dbReference type="GO" id="GO:0016020">
    <property type="term" value="C:membrane"/>
    <property type="evidence" value="ECO:0007669"/>
    <property type="project" value="UniProtKB-SubCell"/>
</dbReference>
<keyword evidence="4 5" id="KW-0472">Membrane</keyword>
<name>A0A314YQ16_PRUYE</name>
<dbReference type="OrthoDB" id="410267at2759"/>